<organism evidence="2 3">
    <name type="scientific">Nesidiocoris tenuis</name>
    <dbReference type="NCBI Taxonomy" id="355587"/>
    <lineage>
        <taxon>Eukaryota</taxon>
        <taxon>Metazoa</taxon>
        <taxon>Ecdysozoa</taxon>
        <taxon>Arthropoda</taxon>
        <taxon>Hexapoda</taxon>
        <taxon>Insecta</taxon>
        <taxon>Pterygota</taxon>
        <taxon>Neoptera</taxon>
        <taxon>Paraneoptera</taxon>
        <taxon>Hemiptera</taxon>
        <taxon>Heteroptera</taxon>
        <taxon>Panheteroptera</taxon>
        <taxon>Cimicomorpha</taxon>
        <taxon>Miridae</taxon>
        <taxon>Dicyphina</taxon>
        <taxon>Nesidiocoris</taxon>
    </lineage>
</organism>
<dbReference type="AlphaFoldDB" id="A0A6H5GDI0"/>
<feature type="domain" description="Peptidase S1" evidence="1">
    <location>
        <begin position="55"/>
        <end position="203"/>
    </location>
</feature>
<dbReference type="SUPFAM" id="SSF50494">
    <property type="entry name" value="Trypsin-like serine proteases"/>
    <property type="match status" value="1"/>
</dbReference>
<dbReference type="PANTHER" id="PTHR24260">
    <property type="match status" value="1"/>
</dbReference>
<evidence type="ECO:0000313" key="3">
    <source>
        <dbReference type="Proteomes" id="UP000479000"/>
    </source>
</evidence>
<dbReference type="GO" id="GO:0006508">
    <property type="term" value="P:proteolysis"/>
    <property type="evidence" value="ECO:0007669"/>
    <property type="project" value="InterPro"/>
</dbReference>
<dbReference type="PANTHER" id="PTHR24260:SF147">
    <property type="entry name" value="EG:BACR7A4.3 PROTEIN-RELATED"/>
    <property type="match status" value="1"/>
</dbReference>
<proteinExistence type="predicted"/>
<dbReference type="InterPro" id="IPR051333">
    <property type="entry name" value="CLIP_Serine_Protease"/>
</dbReference>
<dbReference type="PROSITE" id="PS50240">
    <property type="entry name" value="TRYPSIN_DOM"/>
    <property type="match status" value="1"/>
</dbReference>
<dbReference type="GO" id="GO:0004252">
    <property type="term" value="F:serine-type endopeptidase activity"/>
    <property type="evidence" value="ECO:0007669"/>
    <property type="project" value="InterPro"/>
</dbReference>
<dbReference type="Pfam" id="PF00089">
    <property type="entry name" value="Trypsin"/>
    <property type="match status" value="2"/>
</dbReference>
<evidence type="ECO:0000259" key="1">
    <source>
        <dbReference type="PROSITE" id="PS50240"/>
    </source>
</evidence>
<dbReference type="Proteomes" id="UP000479000">
    <property type="component" value="Unassembled WGS sequence"/>
</dbReference>
<name>A0A6H5GDI0_9HEMI</name>
<protein>
    <recommendedName>
        <fullName evidence="1">Peptidase S1 domain-containing protein</fullName>
    </recommendedName>
</protein>
<dbReference type="InterPro" id="IPR001254">
    <property type="entry name" value="Trypsin_dom"/>
</dbReference>
<dbReference type="Gene3D" id="2.40.10.10">
    <property type="entry name" value="Trypsin-like serine proteases"/>
    <property type="match status" value="3"/>
</dbReference>
<dbReference type="EMBL" id="CADCXU010011112">
    <property type="protein sequence ID" value="CAB0001554.1"/>
    <property type="molecule type" value="Genomic_DNA"/>
</dbReference>
<gene>
    <name evidence="2" type="ORF">NTEN_LOCUS7341</name>
</gene>
<dbReference type="PROSITE" id="PS00134">
    <property type="entry name" value="TRYPSIN_HIS"/>
    <property type="match status" value="1"/>
</dbReference>
<dbReference type="InterPro" id="IPR009003">
    <property type="entry name" value="Peptidase_S1_PA"/>
</dbReference>
<dbReference type="OrthoDB" id="6628837at2759"/>
<evidence type="ECO:0000313" key="2">
    <source>
        <dbReference type="EMBL" id="CAB0001554.1"/>
    </source>
</evidence>
<keyword evidence="3" id="KW-1185">Reference proteome</keyword>
<dbReference type="InterPro" id="IPR018114">
    <property type="entry name" value="TRYPSIN_HIS"/>
</dbReference>
<dbReference type="SMART" id="SM00020">
    <property type="entry name" value="Tryp_SPc"/>
    <property type="match status" value="1"/>
</dbReference>
<reference evidence="2 3" key="1">
    <citation type="submission" date="2020-02" db="EMBL/GenBank/DDBJ databases">
        <authorList>
            <person name="Ferguson B K."/>
        </authorList>
    </citation>
    <scope>NUCLEOTIDE SEQUENCE [LARGE SCALE GENOMIC DNA]</scope>
</reference>
<dbReference type="InterPro" id="IPR043504">
    <property type="entry name" value="Peptidase_S1_PA_chymotrypsin"/>
</dbReference>
<sequence>MSNDWRYFKFSIIQLKSRCAKFAESVYELSPDPVLLIGAKPKKRDTCAINSRPTIVGGELASAREFPHMALIGYGDYPIKWRCAGSLISDRWVISAAHCTVTPDNLVAKYVLLGDLNVTSKIDDLKQMANPKIYQIVGHRNHPGYKKPLGDSGGPLQQALQTPYCMYTLIGLTSVGNKCAAGAPGVYTRIRPYLSWIESTASF</sequence>
<accession>A0A6H5GDI0</accession>